<dbReference type="AlphaFoldDB" id="A0AAX2ZHD0"/>
<dbReference type="Proteomes" id="UP001198983">
    <property type="component" value="Chromosome"/>
</dbReference>
<protein>
    <submittedName>
        <fullName evidence="2">Methylcobamide--CoM methyltransferase</fullName>
    </submittedName>
</protein>
<dbReference type="SUPFAM" id="SSF51726">
    <property type="entry name" value="UROD/MetE-like"/>
    <property type="match status" value="1"/>
</dbReference>
<evidence type="ECO:0000313" key="2">
    <source>
        <dbReference type="EMBL" id="UEL47122.1"/>
    </source>
</evidence>
<dbReference type="RefSeq" id="WP_148556471.1">
    <property type="nucleotide sequence ID" value="NZ_CP081135.1"/>
</dbReference>
<gene>
    <name evidence="2" type="ORF">JW646_16025</name>
</gene>
<dbReference type="InterPro" id="IPR052024">
    <property type="entry name" value="Methanogen_methyltrans"/>
</dbReference>
<keyword evidence="2" id="KW-0489">Methyltransferase</keyword>
<organism evidence="2 3">
    <name type="scientific">Terrisporobacter hibernicus</name>
    <dbReference type="NCBI Taxonomy" id="2813371"/>
    <lineage>
        <taxon>Bacteria</taxon>
        <taxon>Bacillati</taxon>
        <taxon>Bacillota</taxon>
        <taxon>Clostridia</taxon>
        <taxon>Peptostreptococcales</taxon>
        <taxon>Peptostreptococcaceae</taxon>
        <taxon>Terrisporobacter</taxon>
    </lineage>
</organism>
<keyword evidence="3" id="KW-1185">Reference proteome</keyword>
<dbReference type="GO" id="GO:0004853">
    <property type="term" value="F:uroporphyrinogen decarboxylase activity"/>
    <property type="evidence" value="ECO:0007669"/>
    <property type="project" value="InterPro"/>
</dbReference>
<dbReference type="GO" id="GO:0032259">
    <property type="term" value="P:methylation"/>
    <property type="evidence" value="ECO:0007669"/>
    <property type="project" value="UniProtKB-KW"/>
</dbReference>
<dbReference type="EMBL" id="CP081135">
    <property type="protein sequence ID" value="UEL47122.1"/>
    <property type="molecule type" value="Genomic_DNA"/>
</dbReference>
<dbReference type="PANTHER" id="PTHR47099">
    <property type="entry name" value="METHYLCOBAMIDE:COM METHYLTRANSFERASE MTBA"/>
    <property type="match status" value="1"/>
</dbReference>
<dbReference type="Pfam" id="PF01208">
    <property type="entry name" value="URO-D"/>
    <property type="match status" value="1"/>
</dbReference>
<dbReference type="Gene3D" id="3.20.20.210">
    <property type="match status" value="1"/>
</dbReference>
<feature type="domain" description="Uroporphyrinogen decarboxylase (URO-D)" evidence="1">
    <location>
        <begin position="24"/>
        <end position="229"/>
    </location>
</feature>
<proteinExistence type="predicted"/>
<dbReference type="GO" id="GO:0008168">
    <property type="term" value="F:methyltransferase activity"/>
    <property type="evidence" value="ECO:0007669"/>
    <property type="project" value="UniProtKB-KW"/>
</dbReference>
<dbReference type="InterPro" id="IPR038071">
    <property type="entry name" value="UROD/MetE-like_sf"/>
</dbReference>
<sequence length="289" mass="32481">MEKIVDFKCTYNNSAGINEEVTKNLKLSFPQAYKHWETMSLIAKELKKHDNAAFCELPFCHTVEGEAMGGIINYGDEKIGPRAKEYVCQNADDVLNLKSIDFTKGRISEVLKACTCLRNEGENVVLEVSGPFTILNVLMDATRAFKIFRKEPEKMKQIFDKFQNEILNFIEEGQRAGANLISFADSSGGVNILGPKMMKESVEMFTYPFLKKAEKIIDEKTILLLCPKTTFALLGTNKASLYDIELSKPMKYGEGCIEVIGKTKIVGQMCIKNINYKLTEGKIKGIKLI</sequence>
<reference evidence="2 3" key="1">
    <citation type="journal article" date="2023" name="Int. J. Syst. Evol. Microbiol.">
        <title>Terrisporobacter hibernicus sp. nov., isolated from bovine faeces in Northern Ireland.</title>
        <authorList>
            <person name="Mitchell M."/>
            <person name="Nguyen S.V."/>
            <person name="Connor M."/>
            <person name="Fairley D.J."/>
            <person name="Donoghue O."/>
            <person name="Marshall H."/>
            <person name="Koolman L."/>
            <person name="McMullan G."/>
            <person name="Schaffer K.E."/>
            <person name="McGrath J.W."/>
            <person name="Fanning S."/>
        </authorList>
    </citation>
    <scope>NUCLEOTIDE SEQUENCE [LARGE SCALE GENOMIC DNA]</scope>
    <source>
        <strain evidence="2 3">MCA3</strain>
    </source>
</reference>
<keyword evidence="2" id="KW-0808">Transferase</keyword>
<evidence type="ECO:0000259" key="1">
    <source>
        <dbReference type="Pfam" id="PF01208"/>
    </source>
</evidence>
<dbReference type="PANTHER" id="PTHR47099:SF1">
    <property type="entry name" value="METHYLCOBAMIDE:COM METHYLTRANSFERASE MTBA"/>
    <property type="match status" value="1"/>
</dbReference>
<dbReference type="KEGG" id="tem:JW646_16025"/>
<name>A0AAX2ZHD0_9FIRM</name>
<dbReference type="InterPro" id="IPR000257">
    <property type="entry name" value="Uroporphyrinogen_deCOase"/>
</dbReference>
<dbReference type="GO" id="GO:0006779">
    <property type="term" value="P:porphyrin-containing compound biosynthetic process"/>
    <property type="evidence" value="ECO:0007669"/>
    <property type="project" value="InterPro"/>
</dbReference>
<evidence type="ECO:0000313" key="3">
    <source>
        <dbReference type="Proteomes" id="UP001198983"/>
    </source>
</evidence>
<accession>A0AAX2ZHD0</accession>